<dbReference type="Proteomes" id="UP000287651">
    <property type="component" value="Unassembled WGS sequence"/>
</dbReference>
<sequence>MAVANAHVLRAADRWDVAVGMRWLLLLACDDCGLCDLYYMRWLDVAYAARGYGQPLVANPRALVAGVGIAYCHQC</sequence>
<dbReference type="EMBL" id="AMZH03006396">
    <property type="protein sequence ID" value="RRT63942.1"/>
    <property type="molecule type" value="Genomic_DNA"/>
</dbReference>
<protein>
    <submittedName>
        <fullName evidence="1">Uncharacterized protein</fullName>
    </submittedName>
</protein>
<organism evidence="1 2">
    <name type="scientific">Ensete ventricosum</name>
    <name type="common">Abyssinian banana</name>
    <name type="synonym">Musa ensete</name>
    <dbReference type="NCBI Taxonomy" id="4639"/>
    <lineage>
        <taxon>Eukaryota</taxon>
        <taxon>Viridiplantae</taxon>
        <taxon>Streptophyta</taxon>
        <taxon>Embryophyta</taxon>
        <taxon>Tracheophyta</taxon>
        <taxon>Spermatophyta</taxon>
        <taxon>Magnoliopsida</taxon>
        <taxon>Liliopsida</taxon>
        <taxon>Zingiberales</taxon>
        <taxon>Musaceae</taxon>
        <taxon>Ensete</taxon>
    </lineage>
</organism>
<evidence type="ECO:0000313" key="1">
    <source>
        <dbReference type="EMBL" id="RRT63942.1"/>
    </source>
</evidence>
<proteinExistence type="predicted"/>
<reference evidence="1 2" key="1">
    <citation type="journal article" date="2014" name="Agronomy (Basel)">
        <title>A Draft Genome Sequence for Ensete ventricosum, the Drought-Tolerant Tree Against Hunger.</title>
        <authorList>
            <person name="Harrison J."/>
            <person name="Moore K.A."/>
            <person name="Paszkiewicz K."/>
            <person name="Jones T."/>
            <person name="Grant M."/>
            <person name="Ambacheew D."/>
            <person name="Muzemil S."/>
            <person name="Studholme D.J."/>
        </authorList>
    </citation>
    <scope>NUCLEOTIDE SEQUENCE [LARGE SCALE GENOMIC DNA]</scope>
</reference>
<accession>A0A426ZIY5</accession>
<name>A0A426ZIY5_ENSVE</name>
<dbReference type="AlphaFoldDB" id="A0A426ZIY5"/>
<comment type="caution">
    <text evidence="1">The sequence shown here is derived from an EMBL/GenBank/DDBJ whole genome shotgun (WGS) entry which is preliminary data.</text>
</comment>
<evidence type="ECO:0000313" key="2">
    <source>
        <dbReference type="Proteomes" id="UP000287651"/>
    </source>
</evidence>
<gene>
    <name evidence="1" type="ORF">B296_00012306</name>
</gene>